<keyword evidence="13" id="KW-0121">Carboxypeptidase</keyword>
<dbReference type="Pfam" id="PF00768">
    <property type="entry name" value="Peptidase_S11"/>
    <property type="match status" value="1"/>
</dbReference>
<reference evidence="13 14" key="1">
    <citation type="submission" date="2020-01" db="EMBL/GenBank/DDBJ databases">
        <title>Anaeroalcalibacter tamaniensis gen. nov., sp. nov., moderately halophilic strictly anaerobic fermenter bacterium from mud volcano of Taman peninsula.</title>
        <authorList>
            <person name="Frolova A."/>
            <person name="Merkel A.Y."/>
            <person name="Slobodkin A.I."/>
        </authorList>
    </citation>
    <scope>NUCLEOTIDE SEQUENCE [LARGE SCALE GENOMIC DNA]</scope>
    <source>
        <strain evidence="13 14">F-3ap</strain>
    </source>
</reference>
<dbReference type="InterPro" id="IPR001967">
    <property type="entry name" value="Peptidase_S11_N"/>
</dbReference>
<dbReference type="PANTHER" id="PTHR21581:SF6">
    <property type="entry name" value="TRAFFICKING PROTEIN PARTICLE COMPLEX SUBUNIT 12"/>
    <property type="match status" value="1"/>
</dbReference>
<dbReference type="EMBL" id="JAAEEH010000037">
    <property type="protein sequence ID" value="NDL68395.1"/>
    <property type="molecule type" value="Genomic_DNA"/>
</dbReference>
<feature type="binding site" evidence="8">
    <location>
        <position position="248"/>
    </location>
    <ligand>
        <name>substrate</name>
    </ligand>
</feature>
<feature type="active site" description="Acyl-ester intermediate" evidence="7">
    <location>
        <position position="75"/>
    </location>
</feature>
<evidence type="ECO:0000256" key="7">
    <source>
        <dbReference type="PIRSR" id="PIRSR618044-1"/>
    </source>
</evidence>
<evidence type="ECO:0000256" key="2">
    <source>
        <dbReference type="ARBA" id="ARBA00022729"/>
    </source>
</evidence>
<feature type="region of interest" description="Disordered" evidence="10">
    <location>
        <begin position="303"/>
        <end position="323"/>
    </location>
</feature>
<comment type="caution">
    <text evidence="13">The sequence shown here is derived from an EMBL/GenBank/DDBJ whole genome shotgun (WGS) entry which is preliminary data.</text>
</comment>
<dbReference type="Proteomes" id="UP000461585">
    <property type="component" value="Unassembled WGS sequence"/>
</dbReference>
<evidence type="ECO:0000256" key="4">
    <source>
        <dbReference type="ARBA" id="ARBA00022960"/>
    </source>
</evidence>
<evidence type="ECO:0000256" key="11">
    <source>
        <dbReference type="SAM" id="Phobius"/>
    </source>
</evidence>
<evidence type="ECO:0000256" key="9">
    <source>
        <dbReference type="RuleBase" id="RU004016"/>
    </source>
</evidence>
<name>A0A7X5HXE5_9FIRM</name>
<dbReference type="InterPro" id="IPR012338">
    <property type="entry name" value="Beta-lactam/transpept-like"/>
</dbReference>
<feature type="domain" description="Peptidase S11 D-alanyl-D-alanine carboxypeptidase A N-terminal" evidence="12">
    <location>
        <begin position="46"/>
        <end position="277"/>
    </location>
</feature>
<keyword evidence="14" id="KW-1185">Reference proteome</keyword>
<comment type="similarity">
    <text evidence="1 9">Belongs to the peptidase S11 family.</text>
</comment>
<dbReference type="GO" id="GO:0071555">
    <property type="term" value="P:cell wall organization"/>
    <property type="evidence" value="ECO:0007669"/>
    <property type="project" value="UniProtKB-KW"/>
</dbReference>
<accession>A0A7X5HXE5</accession>
<keyword evidence="11" id="KW-0472">Membrane</keyword>
<keyword evidence="13" id="KW-0645">Protease</keyword>
<dbReference type="RefSeq" id="WP_162371119.1">
    <property type="nucleotide sequence ID" value="NZ_JAAEEH010000037.1"/>
</dbReference>
<keyword evidence="11" id="KW-1133">Transmembrane helix</keyword>
<evidence type="ECO:0000256" key="1">
    <source>
        <dbReference type="ARBA" id="ARBA00007164"/>
    </source>
</evidence>
<keyword evidence="6" id="KW-0961">Cell wall biogenesis/degradation</keyword>
<evidence type="ECO:0000256" key="8">
    <source>
        <dbReference type="PIRSR" id="PIRSR618044-2"/>
    </source>
</evidence>
<evidence type="ECO:0000256" key="10">
    <source>
        <dbReference type="SAM" id="MobiDB-lite"/>
    </source>
</evidence>
<keyword evidence="2" id="KW-0732">Signal</keyword>
<dbReference type="SUPFAM" id="SSF56601">
    <property type="entry name" value="beta-lactamase/transpeptidase-like"/>
    <property type="match status" value="1"/>
</dbReference>
<dbReference type="GO" id="GO:0009002">
    <property type="term" value="F:serine-type D-Ala-D-Ala carboxypeptidase activity"/>
    <property type="evidence" value="ECO:0007669"/>
    <property type="project" value="InterPro"/>
</dbReference>
<feature type="compositionally biased region" description="Low complexity" evidence="10">
    <location>
        <begin position="306"/>
        <end position="315"/>
    </location>
</feature>
<dbReference type="InterPro" id="IPR018044">
    <property type="entry name" value="Peptidase_S11"/>
</dbReference>
<feature type="transmembrane region" description="Helical" evidence="11">
    <location>
        <begin position="411"/>
        <end position="431"/>
    </location>
</feature>
<keyword evidence="5" id="KW-0573">Peptidoglycan synthesis</keyword>
<gene>
    <name evidence="13" type="ORF">GXN74_11655</name>
</gene>
<dbReference type="GO" id="GO:0008360">
    <property type="term" value="P:regulation of cell shape"/>
    <property type="evidence" value="ECO:0007669"/>
    <property type="project" value="UniProtKB-KW"/>
</dbReference>
<dbReference type="GO" id="GO:0006508">
    <property type="term" value="P:proteolysis"/>
    <property type="evidence" value="ECO:0007669"/>
    <property type="project" value="InterPro"/>
</dbReference>
<keyword evidence="11" id="KW-0812">Transmembrane</keyword>
<dbReference type="Gene3D" id="3.40.710.10">
    <property type="entry name" value="DD-peptidase/beta-lactamase superfamily"/>
    <property type="match status" value="1"/>
</dbReference>
<dbReference type="PRINTS" id="PR00725">
    <property type="entry name" value="DADACBPTASE1"/>
</dbReference>
<evidence type="ECO:0000313" key="13">
    <source>
        <dbReference type="EMBL" id="NDL68395.1"/>
    </source>
</evidence>
<dbReference type="GO" id="GO:0009252">
    <property type="term" value="P:peptidoglycan biosynthetic process"/>
    <property type="evidence" value="ECO:0007669"/>
    <property type="project" value="UniProtKB-KW"/>
</dbReference>
<keyword evidence="3" id="KW-0378">Hydrolase</keyword>
<organism evidence="13 14">
    <name type="scientific">Anaerotalea alkaliphila</name>
    <dbReference type="NCBI Taxonomy" id="2662126"/>
    <lineage>
        <taxon>Bacteria</taxon>
        <taxon>Bacillati</taxon>
        <taxon>Bacillota</taxon>
        <taxon>Clostridia</taxon>
        <taxon>Eubacteriales</taxon>
        <taxon>Anaerotalea</taxon>
    </lineage>
</organism>
<keyword evidence="4" id="KW-0133">Cell shape</keyword>
<evidence type="ECO:0000313" key="14">
    <source>
        <dbReference type="Proteomes" id="UP000461585"/>
    </source>
</evidence>
<sequence>MVQKKSLSIPLLVLLVLSFLVSAPVVRGAELPAREAVPVPDGDFTMLSGAYLLMDGETGEVIHEKNGTARRYPASITKLLTTLLVLENLELTDEVPFSRLAVMSIPVGSSHIGMREGEVLTVEEALHALLLMSANEVANALAERVGGTMEGFAEMMTQRAKELGAVDSHFVNANGLSDEDHYSTAYDVALVARELLGHPVFLEFMGHHFYSIGPTNLESESRNLYQQHKLLNPQKDSSLFREDVIAGKTGYTRMSGNTLVTVARREGRTLITVVLESTGQIYEETCKLLDYGFSLVETPPVLPETAMSRPASPSSSEREQPRTALLSLETSAPLYLRADEDLAGIRTETDLPPVLASTVGTGDVAGIVSYYYGDRLLATRNVVVYGWEEDGRTALSSGGKSPGGSSFGGSLLGLGLKLLLGGAALFLLLFASHVRSKRRQLYWRRRRTGRSTTYY</sequence>
<proteinExistence type="inferred from homology"/>
<feature type="active site" evidence="7">
    <location>
        <position position="133"/>
    </location>
</feature>
<evidence type="ECO:0000256" key="5">
    <source>
        <dbReference type="ARBA" id="ARBA00022984"/>
    </source>
</evidence>
<evidence type="ECO:0000259" key="12">
    <source>
        <dbReference type="Pfam" id="PF00768"/>
    </source>
</evidence>
<evidence type="ECO:0000256" key="6">
    <source>
        <dbReference type="ARBA" id="ARBA00023316"/>
    </source>
</evidence>
<dbReference type="PANTHER" id="PTHR21581">
    <property type="entry name" value="D-ALANYL-D-ALANINE CARBOXYPEPTIDASE"/>
    <property type="match status" value="1"/>
</dbReference>
<evidence type="ECO:0000256" key="3">
    <source>
        <dbReference type="ARBA" id="ARBA00022801"/>
    </source>
</evidence>
<feature type="active site" description="Proton acceptor" evidence="7">
    <location>
        <position position="78"/>
    </location>
</feature>
<protein>
    <submittedName>
        <fullName evidence="13">D-alanyl-D-alanine carboxypeptidase</fullName>
    </submittedName>
</protein>
<dbReference type="AlphaFoldDB" id="A0A7X5HXE5"/>